<evidence type="ECO:0000256" key="5">
    <source>
        <dbReference type="ARBA" id="ARBA00022840"/>
    </source>
</evidence>
<dbReference type="EC" id="2.3.2.23" evidence="1"/>
<feature type="compositionally biased region" description="Low complexity" evidence="8">
    <location>
        <begin position="690"/>
        <end position="708"/>
    </location>
</feature>
<dbReference type="PROSITE" id="PS00183">
    <property type="entry name" value="UBC_1"/>
    <property type="match status" value="1"/>
</dbReference>
<keyword evidence="5" id="KW-0067">ATP-binding</keyword>
<evidence type="ECO:0000256" key="4">
    <source>
        <dbReference type="ARBA" id="ARBA00022786"/>
    </source>
</evidence>
<gene>
    <name evidence="11" type="ORF">PSTT_00150</name>
</gene>
<dbReference type="InterPro" id="IPR023313">
    <property type="entry name" value="UBQ-conjugating_AS"/>
</dbReference>
<dbReference type="GO" id="GO:0061631">
    <property type="term" value="F:ubiquitin conjugating enzyme activity"/>
    <property type="evidence" value="ECO:0007669"/>
    <property type="project" value="UniProtKB-EC"/>
</dbReference>
<evidence type="ECO:0000313" key="12">
    <source>
        <dbReference type="Proteomes" id="UP000239156"/>
    </source>
</evidence>
<dbReference type="EMBL" id="PKSL01000001">
    <property type="protein sequence ID" value="POW17945.1"/>
    <property type="molecule type" value="Genomic_DNA"/>
</dbReference>
<reference evidence="11" key="1">
    <citation type="submission" date="2017-12" db="EMBL/GenBank/DDBJ databases">
        <title>Gene loss provides genomic basis for host adaptation in cereal stripe rust fungi.</title>
        <authorList>
            <person name="Xia C."/>
        </authorList>
    </citation>
    <scope>NUCLEOTIDE SEQUENCE [LARGE SCALE GENOMIC DNA]</scope>
    <source>
        <strain evidence="11">93-210</strain>
    </source>
</reference>
<dbReference type="Pfam" id="PF01465">
    <property type="entry name" value="GRIP"/>
    <property type="match status" value="1"/>
</dbReference>
<feature type="active site" description="Glycyl thioester intermediate" evidence="6">
    <location>
        <position position="132"/>
    </location>
</feature>
<evidence type="ECO:0000259" key="9">
    <source>
        <dbReference type="PROSITE" id="PS50127"/>
    </source>
</evidence>
<keyword evidence="7" id="KW-0175">Coiled coil</keyword>
<keyword evidence="12" id="KW-1185">Reference proteome</keyword>
<protein>
    <recommendedName>
        <fullName evidence="1">E2 ubiquitin-conjugating enzyme</fullName>
        <ecNumber evidence="1">2.3.2.23</ecNumber>
    </recommendedName>
</protein>
<feature type="non-terminal residue" evidence="11">
    <location>
        <position position="765"/>
    </location>
</feature>
<keyword evidence="4" id="KW-0833">Ubl conjugation pathway</keyword>
<evidence type="ECO:0000256" key="3">
    <source>
        <dbReference type="ARBA" id="ARBA00022741"/>
    </source>
</evidence>
<sequence>MPAQLYKTRTVAQEFKIELYHLSLGLARYRSVIPIIEQELRFAFIQMSANRRIAKEFTDLQTSPIKYVTIEPDESNVLHWTGVMEGPVGSCYEGGKFKIEATFPLEYPFKAPTIKFITKIYHPNITAEGLLCIGLLKPDAWKPSIRIEHVLRAIVNLLVEPNPEDAVVASIAEQFDKDFELFKSTAQDHVRKSPSQANISQPQPKKMADKIPLPDSPRHEEEEEEELNLIVNGLLSSIDGQHTSLLPLYQTMTTTTRILSKPGQLLREKLAERLDQLDKLKLSSDKDEEIRNTEFENLQLKLKQEEEKRAKSISLLRAVRQKLVQTEKDKLALENELNEINNHSTTKINELQSDKRNLEDLLTKSKISQEQQLSKLRHSYERENQSIKTQFERELSSKKTQYELDTITSKAAYERELSNRNQKLSQLENRVKELSSERDHLFNQLQKRQAELEESIAQEDLIKSNSIELNHQLNESHNQIQILTEQIHKLTSTTQEDPSQSNLIVNELEHQYSSKIKSLESLVNQLKKEKSDIEFDLNESLNERLAQIDQLRSQSKLKNQEYADCIQFMNKRNQEIIDSDHQIDLLKQDLNKEKESNLNLTKLKKSEDTLKIEIQNLKVNEIKKIDEVKGLFMKKDIHNQRKEGVGYFANFNNSDRRPSASSSSQTCFTYSYVSNINNNNSTEGSRRGLRTSTSSHTQLQTHHPSSSTIDLGSEASSLPVIEDEAELNFEYLRNTLLQFLEHKEMRPHLVRVLGVILHFTPQEIR</sequence>
<evidence type="ECO:0000259" key="10">
    <source>
        <dbReference type="PROSITE" id="PS50913"/>
    </source>
</evidence>
<accession>A0A2S4W846</accession>
<dbReference type="InterPro" id="IPR000237">
    <property type="entry name" value="GRIP_dom"/>
</dbReference>
<feature type="domain" description="GRIP" evidence="10">
    <location>
        <begin position="722"/>
        <end position="765"/>
    </location>
</feature>
<evidence type="ECO:0000256" key="6">
    <source>
        <dbReference type="PROSITE-ProRule" id="PRU10133"/>
    </source>
</evidence>
<evidence type="ECO:0000313" key="11">
    <source>
        <dbReference type="EMBL" id="POW17945.1"/>
    </source>
</evidence>
<evidence type="ECO:0000256" key="2">
    <source>
        <dbReference type="ARBA" id="ARBA00022679"/>
    </source>
</evidence>
<feature type="coiled-coil region" evidence="7">
    <location>
        <begin position="410"/>
        <end position="543"/>
    </location>
</feature>
<dbReference type="GO" id="GO:0005524">
    <property type="term" value="F:ATP binding"/>
    <property type="evidence" value="ECO:0007669"/>
    <property type="project" value="UniProtKB-KW"/>
</dbReference>
<evidence type="ECO:0000256" key="1">
    <source>
        <dbReference type="ARBA" id="ARBA00012486"/>
    </source>
</evidence>
<comment type="caution">
    <text evidence="11">The sequence shown here is derived from an EMBL/GenBank/DDBJ whole genome shotgun (WGS) entry which is preliminary data.</text>
</comment>
<feature type="region of interest" description="Disordered" evidence="8">
    <location>
        <begin position="187"/>
        <end position="224"/>
    </location>
</feature>
<organism evidence="11 12">
    <name type="scientific">Puccinia striiformis</name>
    <dbReference type="NCBI Taxonomy" id="27350"/>
    <lineage>
        <taxon>Eukaryota</taxon>
        <taxon>Fungi</taxon>
        <taxon>Dikarya</taxon>
        <taxon>Basidiomycota</taxon>
        <taxon>Pucciniomycotina</taxon>
        <taxon>Pucciniomycetes</taxon>
        <taxon>Pucciniales</taxon>
        <taxon>Pucciniaceae</taxon>
        <taxon>Puccinia</taxon>
    </lineage>
</organism>
<dbReference type="AlphaFoldDB" id="A0A2S4W846"/>
<dbReference type="PROSITE" id="PS50127">
    <property type="entry name" value="UBC_2"/>
    <property type="match status" value="1"/>
</dbReference>
<dbReference type="PANTHER" id="PTHR24067">
    <property type="entry name" value="UBIQUITIN-CONJUGATING ENZYME E2"/>
    <property type="match status" value="1"/>
</dbReference>
<dbReference type="FunFam" id="3.10.110.10:FF:000060">
    <property type="entry name" value="Ubiquitin conjugating enzyme (UbcB)"/>
    <property type="match status" value="1"/>
</dbReference>
<dbReference type="SMART" id="SM00212">
    <property type="entry name" value="UBCc"/>
    <property type="match status" value="1"/>
</dbReference>
<dbReference type="InterPro" id="IPR016135">
    <property type="entry name" value="UBQ-conjugating_enzyme/RWD"/>
</dbReference>
<dbReference type="Proteomes" id="UP000239156">
    <property type="component" value="Unassembled WGS sequence"/>
</dbReference>
<dbReference type="CDD" id="cd23815">
    <property type="entry name" value="UBCc_SpUBC14-like"/>
    <property type="match status" value="1"/>
</dbReference>
<feature type="coiled-coil region" evidence="7">
    <location>
        <begin position="316"/>
        <end position="368"/>
    </location>
</feature>
<dbReference type="InterPro" id="IPR050113">
    <property type="entry name" value="Ub_conjugating_enzyme"/>
</dbReference>
<dbReference type="VEuPathDB" id="FungiDB:PSTT_00150"/>
<feature type="region of interest" description="Disordered" evidence="8">
    <location>
        <begin position="679"/>
        <end position="712"/>
    </location>
</feature>
<dbReference type="SMART" id="SM00755">
    <property type="entry name" value="Grip"/>
    <property type="match status" value="1"/>
</dbReference>
<feature type="compositionally biased region" description="Polar residues" evidence="8">
    <location>
        <begin position="193"/>
        <end position="203"/>
    </location>
</feature>
<dbReference type="SUPFAM" id="SSF54495">
    <property type="entry name" value="UBC-like"/>
    <property type="match status" value="1"/>
</dbReference>
<dbReference type="VEuPathDB" id="FungiDB:PSHT_01449"/>
<dbReference type="Pfam" id="PF00179">
    <property type="entry name" value="UQ_con"/>
    <property type="match status" value="1"/>
</dbReference>
<name>A0A2S4W846_9BASI</name>
<keyword evidence="3" id="KW-0547">Nucleotide-binding</keyword>
<keyword evidence="2" id="KW-0808">Transferase</keyword>
<dbReference type="Gene3D" id="3.10.110.10">
    <property type="entry name" value="Ubiquitin Conjugating Enzyme"/>
    <property type="match status" value="1"/>
</dbReference>
<proteinExistence type="predicted"/>
<evidence type="ECO:0000256" key="7">
    <source>
        <dbReference type="SAM" id="Coils"/>
    </source>
</evidence>
<dbReference type="PROSITE" id="PS50913">
    <property type="entry name" value="GRIP"/>
    <property type="match status" value="1"/>
</dbReference>
<feature type="domain" description="UBC core" evidence="9">
    <location>
        <begin position="48"/>
        <end position="195"/>
    </location>
</feature>
<evidence type="ECO:0000256" key="8">
    <source>
        <dbReference type="SAM" id="MobiDB-lite"/>
    </source>
</evidence>
<dbReference type="InterPro" id="IPR000608">
    <property type="entry name" value="UBC"/>
</dbReference>